<dbReference type="PANTHER" id="PTHR35175:SF2">
    <property type="entry name" value="DUF1289 DOMAIN-CONTAINING PROTEIN"/>
    <property type="match status" value="1"/>
</dbReference>
<gene>
    <name evidence="1" type="ORF">DM82_3552</name>
</gene>
<proteinExistence type="predicted"/>
<dbReference type="AlphaFoldDB" id="A0AAI8B7U0"/>
<dbReference type="RefSeq" id="WP_010101187.1">
    <property type="nucleotide sequence ID" value="NZ_CP008726.1"/>
</dbReference>
<sequence>MSGITEIGGAAKVDGAPGAAAADTAATDAATRAAASETAVNAVAAGEATAASATNVPSPCTNVCRIDAKTGWCEGCRRTRDEIAGWRKFDDDAKRAVLARLAARRAACA</sequence>
<dbReference type="EMBL" id="CP008726">
    <property type="protein sequence ID" value="AIO67273.1"/>
    <property type="molecule type" value="Genomic_DNA"/>
</dbReference>
<reference evidence="1 2" key="1">
    <citation type="submission" date="2014-06" db="EMBL/GenBank/DDBJ databases">
        <authorList>
            <person name="Bishop-Lilly K.A."/>
            <person name="Broomall S.M."/>
            <person name="Chain P.S."/>
            <person name="Chertkov O."/>
            <person name="Coyne S.R."/>
            <person name="Daligault H.E."/>
            <person name="Davenport K.W."/>
            <person name="Erkkila T."/>
            <person name="Frey K.G."/>
            <person name="Gibbons H.S."/>
            <person name="Gu W."/>
            <person name="Jaissle J."/>
            <person name="Johnson S.L."/>
            <person name="Koroleva G.I."/>
            <person name="Ladner J.T."/>
            <person name="Lo C.-C."/>
            <person name="Minogue T.D."/>
            <person name="Munk C."/>
            <person name="Palacios G.F."/>
            <person name="Redden C.L."/>
            <person name="Rosenzweig C.N."/>
            <person name="Scholz M.B."/>
            <person name="Teshima H."/>
            <person name="Xu Y."/>
        </authorList>
    </citation>
    <scope>NUCLEOTIDE SEQUENCE [LARGE SCALE GENOMIC DNA]</scope>
    <source>
        <strain evidence="1 2">EO147</strain>
    </source>
</reference>
<organism evidence="1 2">
    <name type="scientific">Burkholderia oklahomensis</name>
    <dbReference type="NCBI Taxonomy" id="342113"/>
    <lineage>
        <taxon>Bacteria</taxon>
        <taxon>Pseudomonadati</taxon>
        <taxon>Pseudomonadota</taxon>
        <taxon>Betaproteobacteria</taxon>
        <taxon>Burkholderiales</taxon>
        <taxon>Burkholderiaceae</taxon>
        <taxon>Burkholderia</taxon>
        <taxon>pseudomallei group</taxon>
    </lineage>
</organism>
<dbReference type="Proteomes" id="UP000029424">
    <property type="component" value="Chromosome 1"/>
</dbReference>
<dbReference type="InterPro" id="IPR010710">
    <property type="entry name" value="DUF1289"/>
</dbReference>
<evidence type="ECO:0008006" key="3">
    <source>
        <dbReference type="Google" id="ProtNLM"/>
    </source>
</evidence>
<accession>A0AAI8B7U0</accession>
<protein>
    <recommendedName>
        <fullName evidence="3">Fe-S protein</fullName>
    </recommendedName>
</protein>
<evidence type="ECO:0000313" key="1">
    <source>
        <dbReference type="EMBL" id="AIO67273.1"/>
    </source>
</evidence>
<keyword evidence="2" id="KW-1185">Reference proteome</keyword>
<dbReference type="Pfam" id="PF06945">
    <property type="entry name" value="DUF1289"/>
    <property type="match status" value="1"/>
</dbReference>
<name>A0AAI8B7U0_9BURK</name>
<evidence type="ECO:0000313" key="2">
    <source>
        <dbReference type="Proteomes" id="UP000029424"/>
    </source>
</evidence>
<dbReference type="PANTHER" id="PTHR35175">
    <property type="entry name" value="DUF1289 DOMAIN-CONTAINING PROTEIN"/>
    <property type="match status" value="1"/>
</dbReference>
<dbReference type="KEGG" id="bok:DM82_3552"/>